<feature type="transmembrane region" description="Helical" evidence="2">
    <location>
        <begin position="168"/>
        <end position="186"/>
    </location>
</feature>
<dbReference type="Pfam" id="PF16927">
    <property type="entry name" value="HisKA_7TM"/>
    <property type="match status" value="1"/>
</dbReference>
<evidence type="ECO:0000313" key="5">
    <source>
        <dbReference type="Proteomes" id="UP000036923"/>
    </source>
</evidence>
<dbReference type="GO" id="GO:0016301">
    <property type="term" value="F:kinase activity"/>
    <property type="evidence" value="ECO:0007669"/>
    <property type="project" value="UniProtKB-KW"/>
</dbReference>
<evidence type="ECO:0000259" key="3">
    <source>
        <dbReference type="Pfam" id="PF16927"/>
    </source>
</evidence>
<keyword evidence="2" id="KW-0812">Transmembrane</keyword>
<reference evidence="5" key="1">
    <citation type="submission" date="2015-07" db="EMBL/GenBank/DDBJ databases">
        <title>Near-Complete Genome Sequence of the Cellulolytic Bacterium Bacteroides (Pseudobacteroides) cellulosolvens ATCC 35603.</title>
        <authorList>
            <person name="Dassa B."/>
            <person name="Utturkar S.M."/>
            <person name="Klingeman D.M."/>
            <person name="Hurt R.A."/>
            <person name="Keller M."/>
            <person name="Xu J."/>
            <person name="Reddy Y.H.K."/>
            <person name="Borovok I."/>
            <person name="Grinberg I.R."/>
            <person name="Lamed R."/>
            <person name="Zhivin O."/>
            <person name="Bayer E.A."/>
            <person name="Brown S.D."/>
        </authorList>
    </citation>
    <scope>NUCLEOTIDE SEQUENCE [LARGE SCALE GENOMIC DNA]</scope>
    <source>
        <strain evidence="5">DSM 2933</strain>
    </source>
</reference>
<dbReference type="InterPro" id="IPR036890">
    <property type="entry name" value="HATPase_C_sf"/>
</dbReference>
<sequence length="618" mass="71807">MKLIEYFKIKDLFFPGQWNFKIPEDLLYPQQISALLQIITIFIGLFLISFVYHNAKKDNTLKSYIFMNLSMIVWTIGLSFESISNSSTHLTRFAPLWFSYLGICAMGPGWLIFCLFLTENKWVDKRKNILLLFVPHGIFYILLITNYFHQFMYIVPHNERRSFGPGYYTLFFTIAVYIVAGLVLVAKKQYTDKQRIRHIIFFLVLMVLMLLVNTILQLIFNLQIETKPLLFVIFSSLFFFYGSLRYNFFSIIPVSFSSLIHSMDDGVLILDRDSNIVAFNNSLECLISNKDVLKKDTKVSGFVEYLKEISLKTPESLQLLDSILFSEYKFDNNILNINKTMIKFLKVDVQHISNRKGQLLSTIIVFSDITEINNLNGELEHKNTEILSLNKKLMKANKELLRQSLIIEEIAITNERNRILKELYNSIEDTFKEILQITEICRKSIISNDGSIEENIKRMIQTTKNGLNEIRDSIYYEKNKLIENQIFIKTLEKLLTGKSRMNIQIYFEGEEIEIPHHIRYAIYVTCREVLENSCAQRQAKTVYIILQLGESSLNMIITDNGKGIDDFTSDKGLKVIENLCYELGGTINYGSLDEDQGFSLHMELPLVSLTDVNELENI</sequence>
<feature type="transmembrane region" description="Helical" evidence="2">
    <location>
        <begin position="64"/>
        <end position="84"/>
    </location>
</feature>
<feature type="transmembrane region" description="Helical" evidence="2">
    <location>
        <begin position="226"/>
        <end position="244"/>
    </location>
</feature>
<dbReference type="Gene3D" id="3.30.565.10">
    <property type="entry name" value="Histidine kinase-like ATPase, C-terminal domain"/>
    <property type="match status" value="1"/>
</dbReference>
<keyword evidence="1" id="KW-0175">Coiled coil</keyword>
<dbReference type="Gene3D" id="3.30.450.20">
    <property type="entry name" value="PAS domain"/>
    <property type="match status" value="1"/>
</dbReference>
<dbReference type="SUPFAM" id="SSF55874">
    <property type="entry name" value="ATPase domain of HSP90 chaperone/DNA topoisomerase II/histidine kinase"/>
    <property type="match status" value="1"/>
</dbReference>
<evidence type="ECO:0000313" key="4">
    <source>
        <dbReference type="EMBL" id="KNY27214.1"/>
    </source>
</evidence>
<proteinExistence type="predicted"/>
<dbReference type="eggNOG" id="COG2205">
    <property type="taxonomic scope" value="Bacteria"/>
</dbReference>
<dbReference type="STRING" id="398512.Bccel_2482"/>
<feature type="domain" description="Histidine kinase N-terminal 7TM region" evidence="3">
    <location>
        <begin position="38"/>
        <end position="253"/>
    </location>
</feature>
<organism evidence="4 5">
    <name type="scientific">Pseudobacteroides cellulosolvens ATCC 35603 = DSM 2933</name>
    <dbReference type="NCBI Taxonomy" id="398512"/>
    <lineage>
        <taxon>Bacteria</taxon>
        <taxon>Bacillati</taxon>
        <taxon>Bacillota</taxon>
        <taxon>Clostridia</taxon>
        <taxon>Eubacteriales</taxon>
        <taxon>Oscillospiraceae</taxon>
        <taxon>Pseudobacteroides</taxon>
    </lineage>
</organism>
<dbReference type="eggNOG" id="COG4585">
    <property type="taxonomic scope" value="Bacteria"/>
</dbReference>
<name>A0A0L6JN73_9FIRM</name>
<protein>
    <submittedName>
        <fullName evidence="4">Putative signal transduction histidine kinase</fullName>
    </submittedName>
</protein>
<feature type="coiled-coil region" evidence="1">
    <location>
        <begin position="372"/>
        <end position="399"/>
    </location>
</feature>
<keyword evidence="2" id="KW-1133">Transmembrane helix</keyword>
<feature type="transmembrane region" description="Helical" evidence="2">
    <location>
        <begin position="198"/>
        <end position="220"/>
    </location>
</feature>
<keyword evidence="2" id="KW-0472">Membrane</keyword>
<feature type="transmembrane region" description="Helical" evidence="2">
    <location>
        <begin position="96"/>
        <end position="117"/>
    </location>
</feature>
<accession>A0A0L6JN73</accession>
<evidence type="ECO:0000256" key="2">
    <source>
        <dbReference type="SAM" id="Phobius"/>
    </source>
</evidence>
<dbReference type="AlphaFoldDB" id="A0A0L6JN73"/>
<feature type="transmembrane region" description="Helical" evidence="2">
    <location>
        <begin position="32"/>
        <end position="52"/>
    </location>
</feature>
<dbReference type="InterPro" id="IPR031621">
    <property type="entry name" value="HisKA_7TM"/>
</dbReference>
<dbReference type="Proteomes" id="UP000036923">
    <property type="component" value="Unassembled WGS sequence"/>
</dbReference>
<dbReference type="RefSeq" id="WP_036944519.1">
    <property type="nucleotide sequence ID" value="NZ_JQKC01000029.1"/>
</dbReference>
<keyword evidence="4" id="KW-0808">Transferase</keyword>
<feature type="transmembrane region" description="Helical" evidence="2">
    <location>
        <begin position="129"/>
        <end position="148"/>
    </location>
</feature>
<keyword evidence="4" id="KW-0418">Kinase</keyword>
<dbReference type="OrthoDB" id="9781904at2"/>
<keyword evidence="5" id="KW-1185">Reference proteome</keyword>
<gene>
    <name evidence="4" type="ORF">Bccel_2482</name>
</gene>
<comment type="caution">
    <text evidence="4">The sequence shown here is derived from an EMBL/GenBank/DDBJ whole genome shotgun (WGS) entry which is preliminary data.</text>
</comment>
<dbReference type="EMBL" id="LGTC01000001">
    <property type="protein sequence ID" value="KNY27214.1"/>
    <property type="molecule type" value="Genomic_DNA"/>
</dbReference>
<evidence type="ECO:0000256" key="1">
    <source>
        <dbReference type="SAM" id="Coils"/>
    </source>
</evidence>